<feature type="transmembrane region" description="Helical" evidence="2">
    <location>
        <begin position="12"/>
        <end position="38"/>
    </location>
</feature>
<dbReference type="InterPro" id="IPR039672">
    <property type="entry name" value="MFS_2"/>
</dbReference>
<feature type="transmembrane region" description="Helical" evidence="2">
    <location>
        <begin position="364"/>
        <end position="387"/>
    </location>
</feature>
<evidence type="ECO:0000313" key="3">
    <source>
        <dbReference type="EMBL" id="ABC63128.1"/>
    </source>
</evidence>
<name>Q2NB13_ERYLH</name>
<feature type="transmembrane region" description="Helical" evidence="2">
    <location>
        <begin position="131"/>
        <end position="153"/>
    </location>
</feature>
<dbReference type="GO" id="GO:0015293">
    <property type="term" value="F:symporter activity"/>
    <property type="evidence" value="ECO:0007669"/>
    <property type="project" value="InterPro"/>
</dbReference>
<evidence type="ECO:0000256" key="1">
    <source>
        <dbReference type="ARBA" id="ARBA00009617"/>
    </source>
</evidence>
<dbReference type="Gene3D" id="1.20.1250.20">
    <property type="entry name" value="MFS general substrate transporter like domains"/>
    <property type="match status" value="2"/>
</dbReference>
<sequence>MKDGGFNYFLLLFYGTVVGLEPGLVGLAILIALVLDAVSDPLVGYWSDNFRSRWGRRHPFMYAAAIPVAASYYMLWNPPDWSQGALFAYLLGLAVLIRTFITFYETPSSALLPELSSDYEERTSLQTYRLFFGWTGGNAMTVLMFGALLVPTAVYSHGILNREGYATYGVIASVLIFAAIMISALGTHRNIPQLREAPVNTERFSLRKLFGEMFETLSEKSFFALFVATLLGSVATGVAASLAFIMLTYFWGFSTQQQFIWTALVFFSALISFFVAPFAVKRAGKRRAVIILGLIAFTVAPAPVLLRLFGLMPENGDPMLFPLIATINTLDLSLIIALQAVLYSMIADLVESSELRTGRRSEGVFYAAVTFTRKCTVGLGSFVGGIILSIVAIPKAADPSDVTPDKLWLLGAFYAPTLLALWMGMIYAISRYKISKEEHEENLRKLSSQGT</sequence>
<feature type="transmembrane region" description="Helical" evidence="2">
    <location>
        <begin position="321"/>
        <end position="343"/>
    </location>
</feature>
<proteinExistence type="inferred from homology"/>
<dbReference type="Proteomes" id="UP000008808">
    <property type="component" value="Chromosome"/>
</dbReference>
<feature type="transmembrane region" description="Helical" evidence="2">
    <location>
        <begin position="407"/>
        <end position="429"/>
    </location>
</feature>
<comment type="similarity">
    <text evidence="1">Belongs to the sodium:galactoside symporter (TC 2.A.2) family.</text>
</comment>
<dbReference type="STRING" id="314225.ELI_05180"/>
<feature type="transmembrane region" description="Helical" evidence="2">
    <location>
        <begin position="288"/>
        <end position="309"/>
    </location>
</feature>
<keyword evidence="3" id="KW-0813">Transport</keyword>
<feature type="transmembrane region" description="Helical" evidence="2">
    <location>
        <begin position="81"/>
        <end position="101"/>
    </location>
</feature>
<dbReference type="AlphaFoldDB" id="Q2NB13"/>
<dbReference type="GO" id="GO:0008643">
    <property type="term" value="P:carbohydrate transport"/>
    <property type="evidence" value="ECO:0007669"/>
    <property type="project" value="InterPro"/>
</dbReference>
<keyword evidence="3" id="KW-0762">Sugar transport</keyword>
<reference evidence="4" key="1">
    <citation type="journal article" date="2009" name="J. Bacteriol.">
        <title>Complete genome sequence of Erythrobacter litoralis HTCC2594.</title>
        <authorList>
            <person name="Oh H.M."/>
            <person name="Giovannoni S.J."/>
            <person name="Ferriera S."/>
            <person name="Johnson J."/>
            <person name="Cho J.C."/>
        </authorList>
    </citation>
    <scope>NUCLEOTIDE SEQUENCE [LARGE SCALE GENOMIC DNA]</scope>
    <source>
        <strain evidence="4">HTCC2594</strain>
    </source>
</reference>
<dbReference type="InterPro" id="IPR036259">
    <property type="entry name" value="MFS_trans_sf"/>
</dbReference>
<dbReference type="SUPFAM" id="SSF103473">
    <property type="entry name" value="MFS general substrate transporter"/>
    <property type="match status" value="1"/>
</dbReference>
<dbReference type="PANTHER" id="PTHR11328:SF24">
    <property type="entry name" value="MAJOR FACILITATOR SUPERFAMILY (MFS) PROFILE DOMAIN-CONTAINING PROTEIN"/>
    <property type="match status" value="1"/>
</dbReference>
<feature type="transmembrane region" description="Helical" evidence="2">
    <location>
        <begin position="165"/>
        <end position="185"/>
    </location>
</feature>
<dbReference type="Pfam" id="PF13347">
    <property type="entry name" value="MFS_2"/>
    <property type="match status" value="1"/>
</dbReference>
<evidence type="ECO:0000256" key="2">
    <source>
        <dbReference type="SAM" id="Phobius"/>
    </source>
</evidence>
<feature type="transmembrane region" description="Helical" evidence="2">
    <location>
        <begin position="222"/>
        <end position="252"/>
    </location>
</feature>
<dbReference type="PANTHER" id="PTHR11328">
    <property type="entry name" value="MAJOR FACILITATOR SUPERFAMILY DOMAIN-CONTAINING PROTEIN"/>
    <property type="match status" value="1"/>
</dbReference>
<feature type="transmembrane region" description="Helical" evidence="2">
    <location>
        <begin position="258"/>
        <end position="276"/>
    </location>
</feature>
<dbReference type="KEGG" id="eli:ELI_05180"/>
<keyword evidence="2" id="KW-0472">Membrane</keyword>
<keyword evidence="4" id="KW-1185">Reference proteome</keyword>
<protein>
    <submittedName>
        <fullName evidence="3">Sugar transporter</fullName>
    </submittedName>
</protein>
<dbReference type="EMBL" id="CP000157">
    <property type="protein sequence ID" value="ABC63128.1"/>
    <property type="molecule type" value="Genomic_DNA"/>
</dbReference>
<dbReference type="GO" id="GO:0005886">
    <property type="term" value="C:plasma membrane"/>
    <property type="evidence" value="ECO:0007669"/>
    <property type="project" value="TreeGrafter"/>
</dbReference>
<dbReference type="HOGENOM" id="CLU_027408_6_0_5"/>
<keyword evidence="2" id="KW-0812">Transmembrane</keyword>
<gene>
    <name evidence="3" type="ordered locus">ELI_05180</name>
</gene>
<keyword evidence="2" id="KW-1133">Transmembrane helix</keyword>
<organism evidence="3 4">
    <name type="scientific">Erythrobacter litoralis (strain HTCC2594)</name>
    <dbReference type="NCBI Taxonomy" id="314225"/>
    <lineage>
        <taxon>Bacteria</taxon>
        <taxon>Pseudomonadati</taxon>
        <taxon>Pseudomonadota</taxon>
        <taxon>Alphaproteobacteria</taxon>
        <taxon>Sphingomonadales</taxon>
        <taxon>Erythrobacteraceae</taxon>
        <taxon>Erythrobacter/Porphyrobacter group</taxon>
        <taxon>Erythrobacter</taxon>
    </lineage>
</organism>
<dbReference type="eggNOG" id="COG2211">
    <property type="taxonomic scope" value="Bacteria"/>
</dbReference>
<evidence type="ECO:0000313" key="4">
    <source>
        <dbReference type="Proteomes" id="UP000008808"/>
    </source>
</evidence>
<accession>Q2NB13</accession>
<feature type="transmembrane region" description="Helical" evidence="2">
    <location>
        <begin position="59"/>
        <end position="75"/>
    </location>
</feature>